<dbReference type="SUPFAM" id="SSF54909">
    <property type="entry name" value="Dimeric alpha+beta barrel"/>
    <property type="match status" value="1"/>
</dbReference>
<comment type="similarity">
    <text evidence="6">Belongs to the DyP-type peroxidase family.</text>
</comment>
<feature type="domain" description="Dyp-type peroxidase N-terminal" evidence="7">
    <location>
        <begin position="39"/>
        <end position="170"/>
    </location>
</feature>
<dbReference type="GO" id="GO:0005829">
    <property type="term" value="C:cytosol"/>
    <property type="evidence" value="ECO:0007669"/>
    <property type="project" value="TreeGrafter"/>
</dbReference>
<comment type="caution">
    <text evidence="9">The sequence shown here is derived from an EMBL/GenBank/DDBJ whole genome shotgun (WGS) entry which is preliminary data.</text>
</comment>
<dbReference type="GO" id="GO:0046872">
    <property type="term" value="F:metal ion binding"/>
    <property type="evidence" value="ECO:0007669"/>
    <property type="project" value="UniProtKB-KW"/>
</dbReference>
<dbReference type="AlphaFoldDB" id="A0AA39GQW4"/>
<comment type="cofactor">
    <cofactor evidence="1">
        <name>heme b</name>
        <dbReference type="ChEBI" id="CHEBI:60344"/>
    </cofactor>
</comment>
<dbReference type="InterPro" id="IPR011008">
    <property type="entry name" value="Dimeric_a/b-barrel"/>
</dbReference>
<dbReference type="InterPro" id="IPR006314">
    <property type="entry name" value="Dyp_peroxidase"/>
</dbReference>
<dbReference type="NCBIfam" id="TIGR01413">
    <property type="entry name" value="Dyp_perox_fam"/>
    <property type="match status" value="1"/>
</dbReference>
<dbReference type="Pfam" id="PF20628">
    <property type="entry name" value="Dyp_perox_C"/>
    <property type="match status" value="1"/>
</dbReference>
<evidence type="ECO:0000256" key="3">
    <source>
        <dbReference type="ARBA" id="ARBA00022723"/>
    </source>
</evidence>
<keyword evidence="5" id="KW-0408">Iron</keyword>
<evidence type="ECO:0000313" key="10">
    <source>
        <dbReference type="Proteomes" id="UP001175261"/>
    </source>
</evidence>
<keyword evidence="3" id="KW-0479">Metal-binding</keyword>
<evidence type="ECO:0008006" key="11">
    <source>
        <dbReference type="Google" id="ProtNLM"/>
    </source>
</evidence>
<sequence>MINLTGRFHSRLTSHRRTTRTWICARTMTTSMSSAMGGQQAVDAPLTRCATFLVLAAKTGQDALQTIRSTLSGIEGLSKNVAIRDLHSNFSCTVGIGSQIWDELTKLPRPSELRPLPVLKGRKHATVSTPGDLLFHIRSDRRDICFEFEKQLFTQLGESVSVIDETVGFRYFDARDLLGFIDGTANPVGQDAFHSAIIQDDAAALGGSYVVVQKYLHNLKDWQRLKTEDQESVIGRTKLDNVELDDAESGQRSHKTLATITDEQGEEHDIVRDNMPFGSPATGDYGTYFIGYSKKLWVTEKMLERMFIGVPEGKHDRILDFSTPVTGTTFFVPSTAFLAGLGDVKD</sequence>
<protein>
    <recommendedName>
        <fullName evidence="11">Dyp-type peroxidase</fullName>
    </recommendedName>
</protein>
<evidence type="ECO:0000256" key="1">
    <source>
        <dbReference type="ARBA" id="ARBA00001970"/>
    </source>
</evidence>
<evidence type="ECO:0000259" key="7">
    <source>
        <dbReference type="Pfam" id="PF04261"/>
    </source>
</evidence>
<feature type="domain" description="Dyp-type peroxidase C-terminal" evidence="8">
    <location>
        <begin position="173"/>
        <end position="336"/>
    </location>
</feature>
<accession>A0AA39GQW4</accession>
<dbReference type="GO" id="GO:0020037">
    <property type="term" value="F:heme binding"/>
    <property type="evidence" value="ECO:0007669"/>
    <property type="project" value="InterPro"/>
</dbReference>
<evidence type="ECO:0000256" key="6">
    <source>
        <dbReference type="ARBA" id="ARBA00025737"/>
    </source>
</evidence>
<dbReference type="Pfam" id="PF04261">
    <property type="entry name" value="Dyp_perox_N"/>
    <property type="match status" value="1"/>
</dbReference>
<dbReference type="EMBL" id="JAPDFR010000001">
    <property type="protein sequence ID" value="KAK0391514.1"/>
    <property type="molecule type" value="Genomic_DNA"/>
</dbReference>
<name>A0AA39GQW4_SARSR</name>
<gene>
    <name evidence="9" type="ORF">NLU13_1014</name>
</gene>
<dbReference type="PROSITE" id="PS51404">
    <property type="entry name" value="DYP_PEROXIDASE"/>
    <property type="match status" value="1"/>
</dbReference>
<keyword evidence="4" id="KW-0560">Oxidoreductase</keyword>
<evidence type="ECO:0000313" key="9">
    <source>
        <dbReference type="EMBL" id="KAK0391514.1"/>
    </source>
</evidence>
<dbReference type="PANTHER" id="PTHR30521">
    <property type="entry name" value="DEFERROCHELATASE/PEROXIDASE"/>
    <property type="match status" value="1"/>
</dbReference>
<reference evidence="9" key="1">
    <citation type="submission" date="2022-10" db="EMBL/GenBank/DDBJ databases">
        <title>Determination and structural analysis of whole genome sequence of Sarocladium strictum F4-1.</title>
        <authorList>
            <person name="Hu L."/>
            <person name="Jiang Y."/>
        </authorList>
    </citation>
    <scope>NUCLEOTIDE SEQUENCE</scope>
    <source>
        <strain evidence="9">F4-1</strain>
    </source>
</reference>
<organism evidence="9 10">
    <name type="scientific">Sarocladium strictum</name>
    <name type="common">Black bundle disease fungus</name>
    <name type="synonym">Acremonium strictum</name>
    <dbReference type="NCBI Taxonomy" id="5046"/>
    <lineage>
        <taxon>Eukaryota</taxon>
        <taxon>Fungi</taxon>
        <taxon>Dikarya</taxon>
        <taxon>Ascomycota</taxon>
        <taxon>Pezizomycotina</taxon>
        <taxon>Sordariomycetes</taxon>
        <taxon>Hypocreomycetidae</taxon>
        <taxon>Hypocreales</taxon>
        <taxon>Sarocladiaceae</taxon>
        <taxon>Sarocladium</taxon>
    </lineage>
</organism>
<keyword evidence="2" id="KW-0575">Peroxidase</keyword>
<evidence type="ECO:0000256" key="2">
    <source>
        <dbReference type="ARBA" id="ARBA00022559"/>
    </source>
</evidence>
<dbReference type="PANTHER" id="PTHR30521:SF0">
    <property type="entry name" value="DYP-TYPE PEROXIDASE FAMILY PROTEIN"/>
    <property type="match status" value="1"/>
</dbReference>
<evidence type="ECO:0000256" key="5">
    <source>
        <dbReference type="ARBA" id="ARBA00023004"/>
    </source>
</evidence>
<dbReference type="InterPro" id="IPR048327">
    <property type="entry name" value="Dyp_perox_N"/>
</dbReference>
<dbReference type="InterPro" id="IPR048328">
    <property type="entry name" value="Dyp_perox_C"/>
</dbReference>
<dbReference type="GO" id="GO:0004601">
    <property type="term" value="F:peroxidase activity"/>
    <property type="evidence" value="ECO:0007669"/>
    <property type="project" value="UniProtKB-KW"/>
</dbReference>
<evidence type="ECO:0000256" key="4">
    <source>
        <dbReference type="ARBA" id="ARBA00023002"/>
    </source>
</evidence>
<keyword evidence="10" id="KW-1185">Reference proteome</keyword>
<dbReference type="Proteomes" id="UP001175261">
    <property type="component" value="Unassembled WGS sequence"/>
</dbReference>
<evidence type="ECO:0000259" key="8">
    <source>
        <dbReference type="Pfam" id="PF20628"/>
    </source>
</evidence>
<proteinExistence type="inferred from homology"/>